<dbReference type="EMBL" id="QSHZ01000017">
    <property type="protein sequence ID" value="RHC54983.1"/>
    <property type="molecule type" value="Genomic_DNA"/>
</dbReference>
<name>A0A414ATT8_9FIRM</name>
<comment type="caution">
    <text evidence="1">The sequence shown here is derived from an EMBL/GenBank/DDBJ whole genome shotgun (WGS) entry which is preliminary data.</text>
</comment>
<evidence type="ECO:0000313" key="2">
    <source>
        <dbReference type="Proteomes" id="UP000283975"/>
    </source>
</evidence>
<proteinExistence type="predicted"/>
<evidence type="ECO:0000313" key="1">
    <source>
        <dbReference type="EMBL" id="RHC54983.1"/>
    </source>
</evidence>
<dbReference type="AlphaFoldDB" id="A0A414ATT8"/>
<gene>
    <name evidence="1" type="ORF">DW839_16430</name>
</gene>
<protein>
    <submittedName>
        <fullName evidence="1">Uncharacterized protein</fullName>
    </submittedName>
</protein>
<organism evidence="1 2">
    <name type="scientific">Enterocloster bolteae</name>
    <dbReference type="NCBI Taxonomy" id="208479"/>
    <lineage>
        <taxon>Bacteria</taxon>
        <taxon>Bacillati</taxon>
        <taxon>Bacillota</taxon>
        <taxon>Clostridia</taxon>
        <taxon>Lachnospirales</taxon>
        <taxon>Lachnospiraceae</taxon>
        <taxon>Enterocloster</taxon>
    </lineage>
</organism>
<dbReference type="Proteomes" id="UP000283975">
    <property type="component" value="Unassembled WGS sequence"/>
</dbReference>
<sequence>MKRNCVQNVIIHVPENMDFHALSDKINEFHLEVVERRLNSSNLTTVEKIAVIDKILDNLKSRELDGIIK</sequence>
<reference evidence="1 2" key="1">
    <citation type="submission" date="2018-08" db="EMBL/GenBank/DDBJ databases">
        <title>A genome reference for cultivated species of the human gut microbiota.</title>
        <authorList>
            <person name="Zou Y."/>
            <person name="Xue W."/>
            <person name="Luo G."/>
        </authorList>
    </citation>
    <scope>NUCLEOTIDE SEQUENCE [LARGE SCALE GENOMIC DNA]</scope>
    <source>
        <strain evidence="1 2">AM35-14</strain>
    </source>
</reference>
<accession>A0A414ATT8</accession>